<dbReference type="Gene3D" id="2.40.128.20">
    <property type="match status" value="1"/>
</dbReference>
<organism evidence="9 10">
    <name type="scientific">Rousettus aegyptiacus</name>
    <name type="common">Egyptian fruit bat</name>
    <name type="synonym">Pteropus aegyptiacus</name>
    <dbReference type="NCBI Taxonomy" id="9407"/>
    <lineage>
        <taxon>Eukaryota</taxon>
        <taxon>Metazoa</taxon>
        <taxon>Chordata</taxon>
        <taxon>Craniata</taxon>
        <taxon>Vertebrata</taxon>
        <taxon>Euteleostomi</taxon>
        <taxon>Mammalia</taxon>
        <taxon>Eutheria</taxon>
        <taxon>Laurasiatheria</taxon>
        <taxon>Chiroptera</taxon>
        <taxon>Yinpterochiroptera</taxon>
        <taxon>Pteropodoidea</taxon>
        <taxon>Pteropodidae</taxon>
        <taxon>Rousettinae</taxon>
        <taxon>Rousettus</taxon>
    </lineage>
</organism>
<dbReference type="PANTHER" id="PTHR11430:SF76">
    <property type="entry name" value="MAJOR URINARY PROTEIN 1-RELATED"/>
    <property type="match status" value="1"/>
</dbReference>
<evidence type="ECO:0000256" key="6">
    <source>
        <dbReference type="RuleBase" id="RU003695"/>
    </source>
</evidence>
<dbReference type="InterPro" id="IPR012674">
    <property type="entry name" value="Calycin"/>
</dbReference>
<keyword evidence="10" id="KW-1185">Reference proteome</keyword>
<dbReference type="GO" id="GO:0036094">
    <property type="term" value="F:small molecule binding"/>
    <property type="evidence" value="ECO:0007669"/>
    <property type="project" value="InterPro"/>
</dbReference>
<dbReference type="InterPro" id="IPR002971">
    <property type="entry name" value="Maj_urinary"/>
</dbReference>
<comment type="similarity">
    <text evidence="2 6">Belongs to the calycin superfamily. Lipocalin family.</text>
</comment>
<evidence type="ECO:0000256" key="3">
    <source>
        <dbReference type="ARBA" id="ARBA00022525"/>
    </source>
</evidence>
<dbReference type="PANTHER" id="PTHR11430">
    <property type="entry name" value="LIPOCALIN"/>
    <property type="match status" value="1"/>
</dbReference>
<comment type="caution">
    <text evidence="9">The sequence shown here is derived from an EMBL/GenBank/DDBJ whole genome shotgun (WGS) entry which is preliminary data.</text>
</comment>
<evidence type="ECO:0000256" key="5">
    <source>
        <dbReference type="ARBA" id="ARBA00023157"/>
    </source>
</evidence>
<dbReference type="Pfam" id="PF00061">
    <property type="entry name" value="Lipocalin"/>
    <property type="match status" value="1"/>
</dbReference>
<reference evidence="9 10" key="1">
    <citation type="journal article" date="2020" name="Nature">
        <title>Six reference-quality genomes reveal evolution of bat adaptations.</title>
        <authorList>
            <person name="Jebb D."/>
            <person name="Huang Z."/>
            <person name="Pippel M."/>
            <person name="Hughes G.M."/>
            <person name="Lavrichenko K."/>
            <person name="Devanna P."/>
            <person name="Winkler S."/>
            <person name="Jermiin L.S."/>
            <person name="Skirmuntt E.C."/>
            <person name="Katzourakis A."/>
            <person name="Burkitt-Gray L."/>
            <person name="Ray D.A."/>
            <person name="Sullivan K.A.M."/>
            <person name="Roscito J.G."/>
            <person name="Kirilenko B.M."/>
            <person name="Davalos L.M."/>
            <person name="Corthals A.P."/>
            <person name="Power M.L."/>
            <person name="Jones G."/>
            <person name="Ransome R.D."/>
            <person name="Dechmann D.K.N."/>
            <person name="Locatelli A.G."/>
            <person name="Puechmaille S.J."/>
            <person name="Fedrigo O."/>
            <person name="Jarvis E.D."/>
            <person name="Hiller M."/>
            <person name="Vernes S.C."/>
            <person name="Myers E.W."/>
            <person name="Teeling E.C."/>
        </authorList>
    </citation>
    <scope>NUCLEOTIDE SEQUENCE [LARGE SCALE GENOMIC DNA]</scope>
    <source>
        <strain evidence="9">MRouAeg1</strain>
        <tissue evidence="9">Muscle</tissue>
    </source>
</reference>
<feature type="chain" id="PRO_5029874170" description="Lipocalin/cytosolic fatty-acid binding domain-containing protein" evidence="7">
    <location>
        <begin position="16"/>
        <end position="244"/>
    </location>
</feature>
<feature type="signal peptide" evidence="7">
    <location>
        <begin position="1"/>
        <end position="15"/>
    </location>
</feature>
<comment type="subcellular location">
    <subcellularLocation>
        <location evidence="1">Secreted</location>
    </subcellularLocation>
</comment>
<dbReference type="InterPro" id="IPR002345">
    <property type="entry name" value="Lipocalin"/>
</dbReference>
<gene>
    <name evidence="9" type="ORF">HJG63_010560</name>
</gene>
<dbReference type="InterPro" id="IPR022272">
    <property type="entry name" value="Lipocalin_CS"/>
</dbReference>
<dbReference type="SUPFAM" id="SSF50814">
    <property type="entry name" value="Lipocalins"/>
    <property type="match status" value="1"/>
</dbReference>
<dbReference type="EMBL" id="JACASE010000003">
    <property type="protein sequence ID" value="KAF6485323.1"/>
    <property type="molecule type" value="Genomic_DNA"/>
</dbReference>
<evidence type="ECO:0000256" key="7">
    <source>
        <dbReference type="SAM" id="SignalP"/>
    </source>
</evidence>
<dbReference type="Proteomes" id="UP000593571">
    <property type="component" value="Unassembled WGS sequence"/>
</dbReference>
<dbReference type="PRINTS" id="PR01221">
    <property type="entry name" value="MAJORURINARY"/>
</dbReference>
<name>A0A7J8IL35_ROUAE</name>
<dbReference type="GO" id="GO:0005549">
    <property type="term" value="F:odorant binding"/>
    <property type="evidence" value="ECO:0007669"/>
    <property type="project" value="TreeGrafter"/>
</dbReference>
<accession>A0A7J8IL35</accession>
<evidence type="ECO:0000313" key="10">
    <source>
        <dbReference type="Proteomes" id="UP000593571"/>
    </source>
</evidence>
<keyword evidence="5" id="KW-1015">Disulfide bond</keyword>
<proteinExistence type="inferred from homology"/>
<keyword evidence="4 7" id="KW-0732">Signal</keyword>
<evidence type="ECO:0000256" key="4">
    <source>
        <dbReference type="ARBA" id="ARBA00022729"/>
    </source>
</evidence>
<dbReference type="GO" id="GO:0005615">
    <property type="term" value="C:extracellular space"/>
    <property type="evidence" value="ECO:0007669"/>
    <property type="project" value="TreeGrafter"/>
</dbReference>
<keyword evidence="3" id="KW-0964">Secreted</keyword>
<evidence type="ECO:0000259" key="8">
    <source>
        <dbReference type="Pfam" id="PF00061"/>
    </source>
</evidence>
<evidence type="ECO:0000313" key="9">
    <source>
        <dbReference type="EMBL" id="KAF6485323.1"/>
    </source>
</evidence>
<dbReference type="PROSITE" id="PS00213">
    <property type="entry name" value="LIPOCALIN"/>
    <property type="match status" value="1"/>
</dbReference>
<sequence>MKLLLLCLGLTLVCAHPAVVTKNFDYSKLSGEWYTILLSSNDKEAIQEDGVYRPFLEYANVLNNSTLALLFHLKENGECIEYSPICDKTENDGEYITYYYGVATVRVAEAVYSDYVIIYSVIHSHEKQFQAIELYGRNNKEDCGSLFLALRTLSLNRSSRDRVYLKVFGPESRPIKVSAVILKDSISESLFVAYKNFMVALLTSSHNGQLLAAPLVQGHRELEWHFDQKTLAQKEDLVSRADSD</sequence>
<dbReference type="AlphaFoldDB" id="A0A7J8IL35"/>
<evidence type="ECO:0000256" key="1">
    <source>
        <dbReference type="ARBA" id="ARBA00004613"/>
    </source>
</evidence>
<feature type="domain" description="Lipocalin/cytosolic fatty-acid binding" evidence="8">
    <location>
        <begin position="30"/>
        <end position="140"/>
    </location>
</feature>
<dbReference type="InterPro" id="IPR000566">
    <property type="entry name" value="Lipocln_cytosolic_FA-bd_dom"/>
</dbReference>
<protein>
    <recommendedName>
        <fullName evidence="8">Lipocalin/cytosolic fatty-acid binding domain-containing protein</fullName>
    </recommendedName>
</protein>
<evidence type="ECO:0000256" key="2">
    <source>
        <dbReference type="ARBA" id="ARBA00006889"/>
    </source>
</evidence>